<dbReference type="InterPro" id="IPR033379">
    <property type="entry name" value="Acid_Pase_AS"/>
</dbReference>
<protein>
    <recommendedName>
        <fullName evidence="16">Phytase A</fullName>
        <ecNumber evidence="4">3.1.3.8</ecNumber>
    </recommendedName>
    <alternativeName>
        <fullName evidence="17">Histidine acid phosphatase phyA</fullName>
    </alternativeName>
    <alternativeName>
        <fullName evidence="10">Myo-inositol hexakisphosphate phosphohydrolase A</fullName>
    </alternativeName>
    <alternativeName>
        <fullName evidence="9">Myo-inositol-hexaphosphate 3-phosphohydrolase A</fullName>
    </alternativeName>
</protein>
<evidence type="ECO:0000256" key="15">
    <source>
        <dbReference type="ARBA" id="ARBA00043788"/>
    </source>
</evidence>
<dbReference type="PANTHER" id="PTHR20963">
    <property type="entry name" value="MULTIPLE INOSITOL POLYPHOSPHATE PHOSPHATASE-RELATED"/>
    <property type="match status" value="1"/>
</dbReference>
<evidence type="ECO:0000256" key="9">
    <source>
        <dbReference type="ARBA" id="ARBA00041857"/>
    </source>
</evidence>
<comment type="subcellular location">
    <subcellularLocation>
        <location evidence="1">Secreted</location>
    </subcellularLocation>
</comment>
<dbReference type="PROSITE" id="PS00616">
    <property type="entry name" value="HIS_ACID_PHOSPHAT_1"/>
    <property type="match status" value="1"/>
</dbReference>
<dbReference type="PANTHER" id="PTHR20963:SF24">
    <property type="entry name" value="3-PHYTASE B"/>
    <property type="match status" value="1"/>
</dbReference>
<keyword evidence="5" id="KW-0964">Secreted</keyword>
<comment type="similarity">
    <text evidence="2">Belongs to the histidine acid phosphatase family.</text>
</comment>
<dbReference type="OrthoDB" id="6509975at2759"/>
<comment type="catalytic activity">
    <reaction evidence="14">
        <text>1D-myo-inositol 1,2,4,5,6-pentakisphosphate + H2O = 1D-myo-inositol 1,2,5,6-tetrakisphosphate + phosphate</text>
        <dbReference type="Rhea" id="RHEA:77115"/>
        <dbReference type="ChEBI" id="CHEBI:15377"/>
        <dbReference type="ChEBI" id="CHEBI:43474"/>
        <dbReference type="ChEBI" id="CHEBI:57798"/>
        <dbReference type="ChEBI" id="CHEBI:195535"/>
    </reaction>
    <physiologicalReaction direction="left-to-right" evidence="14">
        <dbReference type="Rhea" id="RHEA:77116"/>
    </physiologicalReaction>
</comment>
<dbReference type="InterPro" id="IPR000560">
    <property type="entry name" value="His_Pase_clade-2"/>
</dbReference>
<keyword evidence="20" id="KW-1133">Transmembrane helix</keyword>
<evidence type="ECO:0000256" key="12">
    <source>
        <dbReference type="ARBA" id="ARBA00043675"/>
    </source>
</evidence>
<organism evidence="21 22">
    <name type="scientific">Claviceps pazoutovae</name>
    <dbReference type="NCBI Taxonomy" id="1649127"/>
    <lineage>
        <taxon>Eukaryota</taxon>
        <taxon>Fungi</taxon>
        <taxon>Dikarya</taxon>
        <taxon>Ascomycota</taxon>
        <taxon>Pezizomycotina</taxon>
        <taxon>Sordariomycetes</taxon>
        <taxon>Hypocreomycetidae</taxon>
        <taxon>Hypocreales</taxon>
        <taxon>Clavicipitaceae</taxon>
        <taxon>Claviceps</taxon>
    </lineage>
</organism>
<feature type="disulfide bond" evidence="19">
    <location>
        <begin position="483"/>
        <end position="491"/>
    </location>
</feature>
<evidence type="ECO:0000313" key="21">
    <source>
        <dbReference type="EMBL" id="KAG5931321.1"/>
    </source>
</evidence>
<evidence type="ECO:0000313" key="22">
    <source>
        <dbReference type="Proteomes" id="UP000706124"/>
    </source>
</evidence>
<keyword evidence="6" id="KW-0378">Hydrolase</keyword>
<dbReference type="EMBL" id="SRPO01000592">
    <property type="protein sequence ID" value="KAG5931321.1"/>
    <property type="molecule type" value="Genomic_DNA"/>
</dbReference>
<dbReference type="CDD" id="cd07061">
    <property type="entry name" value="HP_HAP_like"/>
    <property type="match status" value="1"/>
</dbReference>
<evidence type="ECO:0000256" key="7">
    <source>
        <dbReference type="ARBA" id="ARBA00023157"/>
    </source>
</evidence>
<feature type="active site" description="Nucleophile" evidence="18">
    <location>
        <position position="127"/>
    </location>
</feature>
<keyword evidence="20" id="KW-0812">Transmembrane</keyword>
<feature type="disulfide bond" evidence="19">
    <location>
        <begin position="116"/>
        <end position="461"/>
    </location>
</feature>
<feature type="disulfide bond" evidence="19">
    <location>
        <begin position="313"/>
        <end position="329"/>
    </location>
</feature>
<keyword evidence="20" id="KW-0472">Membrane</keyword>
<proteinExistence type="inferred from homology"/>
<feature type="disulfide bond" evidence="19">
    <location>
        <begin position="261"/>
        <end position="512"/>
    </location>
</feature>
<sequence>MDIVKDFTASVEALATSGHKYRAVSLPLTDQTRLQHQLLDEPSPIWSRFRTILTAIMLFAVFLLLLGAAFAQERTESQYCFNAATCSINPSKQWGPYSPYFSAPPAFHSTEVPRGCKVTFASVLSRHGSRFPTKKKSQAYRNLVERIQRDVQTYGPGYGWIKNYRYSLGQNDLTPPGRKELFRSGVQFFKRYENLGRRNLRPFIRASGSDRVIKSAEHFARGFYRAKGFFARIKSFGRYTNKMVVIPEQKGVMNPLTHGNCKSFEAGLHAKNASDAKNAWLKIWGTPVMNRLNRNLKGANLTLEETVYMMDLCPFNVAATTRNQLPPFCRLFSRREWVSYDYYQSLNKWHTYGPGNPMASTQGVGYVNELVARLTGTAVQDNTTTNVELDSNPATFPLGRSLYADFSHDNTLLAVFGALGLYTNETVLPTNHVVPAIRAGGYSASWTVPFAARMYVEKMDCRDGQQDLVRVLVNDRVVVPKGCQADIYGRCQLMDFVDGLQFAKEGGHWDKC</sequence>
<evidence type="ECO:0000256" key="20">
    <source>
        <dbReference type="SAM" id="Phobius"/>
    </source>
</evidence>
<dbReference type="Pfam" id="PF00328">
    <property type="entry name" value="His_Phos_2"/>
    <property type="match status" value="1"/>
</dbReference>
<dbReference type="SUPFAM" id="SSF53254">
    <property type="entry name" value="Phosphoglycerate mutase-like"/>
    <property type="match status" value="1"/>
</dbReference>
<dbReference type="InterPro" id="IPR029033">
    <property type="entry name" value="His_PPase_superfam"/>
</dbReference>
<dbReference type="AlphaFoldDB" id="A0A9P7M748"/>
<evidence type="ECO:0000256" key="14">
    <source>
        <dbReference type="ARBA" id="ARBA00043748"/>
    </source>
</evidence>
<dbReference type="EC" id="3.1.3.8" evidence="4"/>
<evidence type="ECO:0000256" key="5">
    <source>
        <dbReference type="ARBA" id="ARBA00022525"/>
    </source>
</evidence>
<feature type="active site" description="Proton donor" evidence="18">
    <location>
        <position position="409"/>
    </location>
</feature>
<comment type="catalytic activity">
    <reaction evidence="12">
        <text>1D-myo-inositol 1,2-bisphosphate + H2O = 1D-myo-inositol 2-phosphate + phosphate</text>
        <dbReference type="Rhea" id="RHEA:77135"/>
        <dbReference type="ChEBI" id="CHEBI:15377"/>
        <dbReference type="ChEBI" id="CHEBI:43474"/>
        <dbReference type="ChEBI" id="CHEBI:84142"/>
        <dbReference type="ChEBI" id="CHEBI:195539"/>
    </reaction>
    <physiologicalReaction direction="left-to-right" evidence="12">
        <dbReference type="Rhea" id="RHEA:77136"/>
    </physiologicalReaction>
</comment>
<comment type="catalytic activity">
    <reaction evidence="13">
        <text>1D-myo-inositol 1,2,6-trisphosphate + H2O = 1D-myo-inositol 1,2-bisphosphate + phosphate</text>
        <dbReference type="Rhea" id="RHEA:77131"/>
        <dbReference type="ChEBI" id="CHEBI:15377"/>
        <dbReference type="ChEBI" id="CHEBI:43474"/>
        <dbReference type="ChEBI" id="CHEBI:195537"/>
        <dbReference type="ChEBI" id="CHEBI:195539"/>
    </reaction>
    <physiologicalReaction direction="left-to-right" evidence="13">
        <dbReference type="Rhea" id="RHEA:77132"/>
    </physiologicalReaction>
</comment>
<evidence type="ECO:0000256" key="8">
    <source>
        <dbReference type="ARBA" id="ARBA00023180"/>
    </source>
</evidence>
<accession>A0A9P7M748</accession>
<keyword evidence="7 19" id="KW-1015">Disulfide bond</keyword>
<evidence type="ECO:0000256" key="1">
    <source>
        <dbReference type="ARBA" id="ARBA00004613"/>
    </source>
</evidence>
<dbReference type="GO" id="GO:0003993">
    <property type="term" value="F:acid phosphatase activity"/>
    <property type="evidence" value="ECO:0007669"/>
    <property type="project" value="TreeGrafter"/>
</dbReference>
<reference evidence="21 22" key="1">
    <citation type="journal article" date="2020" name="bioRxiv">
        <title>Whole genome comparisons of ergot fungi reveals the divergence and evolution of species within the genus Claviceps are the result of varying mechanisms driving genome evolution and host range expansion.</title>
        <authorList>
            <person name="Wyka S.A."/>
            <person name="Mondo S.J."/>
            <person name="Liu M."/>
            <person name="Dettman J."/>
            <person name="Nalam V."/>
            <person name="Broders K.D."/>
        </authorList>
    </citation>
    <scope>NUCLEOTIDE SEQUENCE [LARGE SCALE GENOMIC DNA]</scope>
    <source>
        <strain evidence="21 22">CCC 1485</strain>
    </source>
</reference>
<comment type="catalytic activity">
    <reaction evidence="15">
        <text>1D-myo-inositol hexakisphosphate + H2O = 1D-myo-inositol 1,2,4,5,6-pentakisphosphate + phosphate</text>
        <dbReference type="Rhea" id="RHEA:16989"/>
        <dbReference type="ChEBI" id="CHEBI:15377"/>
        <dbReference type="ChEBI" id="CHEBI:43474"/>
        <dbReference type="ChEBI" id="CHEBI:57798"/>
        <dbReference type="ChEBI" id="CHEBI:58130"/>
        <dbReference type="EC" id="3.1.3.8"/>
    </reaction>
    <physiologicalReaction direction="left-to-right" evidence="15">
        <dbReference type="Rhea" id="RHEA:16990"/>
    </physiologicalReaction>
</comment>
<gene>
    <name evidence="21" type="ORF">E4U60_006200</name>
</gene>
<evidence type="ECO:0000256" key="4">
    <source>
        <dbReference type="ARBA" id="ARBA00012632"/>
    </source>
</evidence>
<evidence type="ECO:0000256" key="11">
    <source>
        <dbReference type="ARBA" id="ARBA00043670"/>
    </source>
</evidence>
<evidence type="ECO:0000256" key="3">
    <source>
        <dbReference type="ARBA" id="ARBA00011245"/>
    </source>
</evidence>
<dbReference type="Gene3D" id="3.40.50.1240">
    <property type="entry name" value="Phosphoglycerate mutase-like"/>
    <property type="match status" value="1"/>
</dbReference>
<comment type="subunit">
    <text evidence="3">Monomer.</text>
</comment>
<dbReference type="GO" id="GO:0005576">
    <property type="term" value="C:extracellular region"/>
    <property type="evidence" value="ECO:0007669"/>
    <property type="project" value="UniProtKB-SubCell"/>
</dbReference>
<dbReference type="GO" id="GO:0016158">
    <property type="term" value="F:inositol hexakisphosphate 3-phosphatase activity"/>
    <property type="evidence" value="ECO:0007669"/>
    <property type="project" value="UniProtKB-EC"/>
</dbReference>
<dbReference type="PROSITE" id="PS00778">
    <property type="entry name" value="HIS_ACID_PHOSPHAT_2"/>
    <property type="match status" value="1"/>
</dbReference>
<dbReference type="InterPro" id="IPR016274">
    <property type="entry name" value="Histidine_acid_Pase_euk"/>
</dbReference>
<dbReference type="Proteomes" id="UP000706124">
    <property type="component" value="Unassembled WGS sequence"/>
</dbReference>
<comment type="catalytic activity">
    <reaction evidence="11">
        <text>1D-myo-inositol 1,2,5,6-tetrakisphosphate + H2O = 1D-myo-inositol 1,2,6-trisphosphate + phosphate</text>
        <dbReference type="Rhea" id="RHEA:77119"/>
        <dbReference type="ChEBI" id="CHEBI:15377"/>
        <dbReference type="ChEBI" id="CHEBI:43474"/>
        <dbReference type="ChEBI" id="CHEBI:195535"/>
        <dbReference type="ChEBI" id="CHEBI:195537"/>
    </reaction>
    <physiologicalReaction direction="left-to-right" evidence="11">
        <dbReference type="Rhea" id="RHEA:77120"/>
    </physiologicalReaction>
</comment>
<comment type="caution">
    <text evidence="21">The sequence shown here is derived from an EMBL/GenBank/DDBJ whole genome shotgun (WGS) entry which is preliminary data.</text>
</comment>
<dbReference type="PIRSF" id="PIRSF000894">
    <property type="entry name" value="Acid_phosphatase"/>
    <property type="match status" value="1"/>
</dbReference>
<evidence type="ECO:0000256" key="2">
    <source>
        <dbReference type="ARBA" id="ARBA00005375"/>
    </source>
</evidence>
<keyword evidence="22" id="KW-1185">Reference proteome</keyword>
<evidence type="ECO:0000256" key="13">
    <source>
        <dbReference type="ARBA" id="ARBA00043721"/>
    </source>
</evidence>
<evidence type="ECO:0000256" key="17">
    <source>
        <dbReference type="ARBA" id="ARBA00044262"/>
    </source>
</evidence>
<feature type="transmembrane region" description="Helical" evidence="20">
    <location>
        <begin position="52"/>
        <end position="71"/>
    </location>
</feature>
<evidence type="ECO:0000256" key="16">
    <source>
        <dbReference type="ARBA" id="ARBA00044106"/>
    </source>
</evidence>
<name>A0A9P7M748_9HYPO</name>
<evidence type="ECO:0000256" key="10">
    <source>
        <dbReference type="ARBA" id="ARBA00042300"/>
    </source>
</evidence>
<evidence type="ECO:0000256" key="18">
    <source>
        <dbReference type="PIRSR" id="PIRSR000894-1"/>
    </source>
</evidence>
<evidence type="ECO:0000256" key="19">
    <source>
        <dbReference type="PIRSR" id="PIRSR000894-2"/>
    </source>
</evidence>
<keyword evidence="8" id="KW-0325">Glycoprotein</keyword>
<evidence type="ECO:0000256" key="6">
    <source>
        <dbReference type="ARBA" id="ARBA00022801"/>
    </source>
</evidence>